<dbReference type="PANTHER" id="PTHR43584">
    <property type="entry name" value="NUCLEOTIDYL TRANSFERASE"/>
    <property type="match status" value="1"/>
</dbReference>
<dbReference type="Proteomes" id="UP000837803">
    <property type="component" value="Unassembled WGS sequence"/>
</dbReference>
<proteinExistence type="predicted"/>
<keyword evidence="1" id="KW-0808">Transferase</keyword>
<sequence>MHVILFDAAVRTALLPLTYARPVADLRIGSLTIAEKWSRHLQAPVSYLTQDYLSSIFPLESGPANLLIDGSLLPTVELLSLLQNIPLHTAYYEGDQLLLGHLDQDDLDALRQQQTLKARRKDMPNLPLLRIQRPADIFLHNERALREDFELITSGRTSAPLPDTNQLIGPADQLFIEPGVSIDGAILNTRSGPIYLGRDATILEGCLFRGPIAVNAGAVVKMGAKVYGGTTIGDRCKVGGELSNVVFQANSNKGHDGYLGNAVIGEWCNIGAGTDASNLKNDYGAVKVWSYADRARRATGLQFHGMIMGDHSKTGIGTMLNTGTVIGFSTNVFGPGFPPVFLPSFSWGGAEGLTTYRPEKAMVTASRVMARRGDTFGPDQEALFQHIFAESNSLRETV</sequence>
<dbReference type="NCBIfam" id="TIGR03991">
    <property type="entry name" value="alt_bact_glmU"/>
    <property type="match status" value="1"/>
</dbReference>
<evidence type="ECO:0000313" key="3">
    <source>
        <dbReference type="EMBL" id="CAH1002137.1"/>
    </source>
</evidence>
<gene>
    <name evidence="3" type="ORF">LEM8419_03054</name>
</gene>
<dbReference type="EMBL" id="CAKLPZ010000004">
    <property type="protein sequence ID" value="CAH1002137.1"/>
    <property type="molecule type" value="Genomic_DNA"/>
</dbReference>
<dbReference type="SUPFAM" id="SSF51161">
    <property type="entry name" value="Trimeric LpxA-like enzymes"/>
    <property type="match status" value="1"/>
</dbReference>
<evidence type="ECO:0000256" key="2">
    <source>
        <dbReference type="ARBA" id="ARBA00023315"/>
    </source>
</evidence>
<accession>A0ABM9B4G5</accession>
<keyword evidence="4" id="KW-1185">Reference proteome</keyword>
<keyword evidence="2" id="KW-0012">Acyltransferase</keyword>
<dbReference type="InterPro" id="IPR050065">
    <property type="entry name" value="GlmU-like"/>
</dbReference>
<dbReference type="InterPro" id="IPR023917">
    <property type="entry name" value="Bifunctiontional_GlmU_bac-type"/>
</dbReference>
<dbReference type="Pfam" id="PF13562">
    <property type="entry name" value="NTP_transf_4"/>
    <property type="match status" value="1"/>
</dbReference>
<evidence type="ECO:0008006" key="5">
    <source>
        <dbReference type="Google" id="ProtNLM"/>
    </source>
</evidence>
<dbReference type="PANTHER" id="PTHR43584:SF8">
    <property type="entry name" value="N-ACETYLMURAMATE ALPHA-1-PHOSPHATE URIDYLYLTRANSFERASE"/>
    <property type="match status" value="1"/>
</dbReference>
<dbReference type="InterPro" id="IPR011004">
    <property type="entry name" value="Trimer_LpxA-like_sf"/>
</dbReference>
<evidence type="ECO:0000313" key="4">
    <source>
        <dbReference type="Proteomes" id="UP000837803"/>
    </source>
</evidence>
<protein>
    <recommendedName>
        <fullName evidence="5">Glucose-1-phosphate thymidylyltransferase</fullName>
    </recommendedName>
</protein>
<evidence type="ECO:0000256" key="1">
    <source>
        <dbReference type="ARBA" id="ARBA00022679"/>
    </source>
</evidence>
<reference evidence="3" key="1">
    <citation type="submission" date="2021-12" db="EMBL/GenBank/DDBJ databases">
        <authorList>
            <person name="Rodrigo-Torres L."/>
            <person name="Arahal R. D."/>
            <person name="Lucena T."/>
        </authorList>
    </citation>
    <scope>NUCLEOTIDE SEQUENCE</scope>
    <source>
        <strain evidence="3">CECT 8419</strain>
    </source>
</reference>
<organism evidence="3 4">
    <name type="scientific">Neolewinella maritima</name>
    <dbReference type="NCBI Taxonomy" id="1383882"/>
    <lineage>
        <taxon>Bacteria</taxon>
        <taxon>Pseudomonadati</taxon>
        <taxon>Bacteroidota</taxon>
        <taxon>Saprospiria</taxon>
        <taxon>Saprospirales</taxon>
        <taxon>Lewinellaceae</taxon>
        <taxon>Neolewinella</taxon>
    </lineage>
</organism>
<dbReference type="Gene3D" id="2.160.10.10">
    <property type="entry name" value="Hexapeptide repeat proteins"/>
    <property type="match status" value="1"/>
</dbReference>
<comment type="caution">
    <text evidence="3">The sequence shown here is derived from an EMBL/GenBank/DDBJ whole genome shotgun (WGS) entry which is preliminary data.</text>
</comment>
<dbReference type="RefSeq" id="WP_238751994.1">
    <property type="nucleotide sequence ID" value="NZ_CAKLPZ010000004.1"/>
</dbReference>
<name>A0ABM9B4G5_9BACT</name>